<evidence type="ECO:0000313" key="3">
    <source>
        <dbReference type="EMBL" id="MFD2568338.1"/>
    </source>
</evidence>
<reference evidence="4" key="1">
    <citation type="journal article" date="2019" name="Int. J. Syst. Evol. Microbiol.">
        <title>The Global Catalogue of Microorganisms (GCM) 10K type strain sequencing project: providing services to taxonomists for standard genome sequencing and annotation.</title>
        <authorList>
            <consortium name="The Broad Institute Genomics Platform"/>
            <consortium name="The Broad Institute Genome Sequencing Center for Infectious Disease"/>
            <person name="Wu L."/>
            <person name="Ma J."/>
        </authorList>
    </citation>
    <scope>NUCLEOTIDE SEQUENCE [LARGE SCALE GENOMIC DNA]</scope>
    <source>
        <strain evidence="4">KCTC 52127</strain>
    </source>
</reference>
<dbReference type="PROSITE" id="PS00893">
    <property type="entry name" value="NUDIX_BOX"/>
    <property type="match status" value="1"/>
</dbReference>
<evidence type="ECO:0000313" key="4">
    <source>
        <dbReference type="Proteomes" id="UP001597508"/>
    </source>
</evidence>
<dbReference type="PANTHER" id="PTHR10885">
    <property type="entry name" value="ISOPENTENYL-DIPHOSPHATE DELTA-ISOMERASE"/>
    <property type="match status" value="1"/>
</dbReference>
<protein>
    <submittedName>
        <fullName evidence="3">NUDIX domain-containing protein</fullName>
    </submittedName>
</protein>
<dbReference type="InterPro" id="IPR000086">
    <property type="entry name" value="NUDIX_hydrolase_dom"/>
</dbReference>
<dbReference type="Proteomes" id="UP001597508">
    <property type="component" value="Unassembled WGS sequence"/>
</dbReference>
<feature type="domain" description="Nudix hydrolase" evidence="2">
    <location>
        <begin position="29"/>
        <end position="171"/>
    </location>
</feature>
<dbReference type="PROSITE" id="PS51462">
    <property type="entry name" value="NUDIX"/>
    <property type="match status" value="1"/>
</dbReference>
<dbReference type="Gene3D" id="3.90.79.10">
    <property type="entry name" value="Nucleoside Triphosphate Pyrophosphohydrolase"/>
    <property type="match status" value="1"/>
</dbReference>
<accession>A0ABW5LU36</accession>
<proteinExistence type="predicted"/>
<keyword evidence="4" id="KW-1185">Reference proteome</keyword>
<dbReference type="PANTHER" id="PTHR10885:SF0">
    <property type="entry name" value="ISOPENTENYL-DIPHOSPHATE DELTA-ISOMERASE"/>
    <property type="match status" value="1"/>
</dbReference>
<sequence>MDELIDILDSEGNHTGESCLKSVAHQHGYYHATVHAWLYTLDGKVLMQQRGFTKKTYPGLWDVSVAGHVHAGESIEDAALREIEEEIGLKVQAHQLRKVAIRKGERKHPNGILDNEFYHVFLVELIESFDTLSKQDEEVAAIQLFDLDILKGTKGAIPMVPNTTEYFQFICSEIQTIL</sequence>
<comment type="caution">
    <text evidence="3">The sequence shown here is derived from an EMBL/GenBank/DDBJ whole genome shotgun (WGS) entry which is preliminary data.</text>
</comment>
<organism evidence="3 4">
    <name type="scientific">Pseudotenacibaculum haliotis</name>
    <dbReference type="NCBI Taxonomy" id="1862138"/>
    <lineage>
        <taxon>Bacteria</taxon>
        <taxon>Pseudomonadati</taxon>
        <taxon>Bacteroidota</taxon>
        <taxon>Flavobacteriia</taxon>
        <taxon>Flavobacteriales</taxon>
        <taxon>Flavobacteriaceae</taxon>
        <taxon>Pseudotenacibaculum</taxon>
    </lineage>
</organism>
<dbReference type="Pfam" id="PF00293">
    <property type="entry name" value="NUDIX"/>
    <property type="match status" value="1"/>
</dbReference>
<dbReference type="InterPro" id="IPR015797">
    <property type="entry name" value="NUDIX_hydrolase-like_dom_sf"/>
</dbReference>
<dbReference type="SUPFAM" id="SSF55811">
    <property type="entry name" value="Nudix"/>
    <property type="match status" value="1"/>
</dbReference>
<keyword evidence="1" id="KW-0378">Hydrolase</keyword>
<gene>
    <name evidence="3" type="ORF">ACFSRZ_13245</name>
</gene>
<name>A0ABW5LU36_9FLAO</name>
<dbReference type="RefSeq" id="WP_379667040.1">
    <property type="nucleotide sequence ID" value="NZ_JBHULH010000008.1"/>
</dbReference>
<dbReference type="CDD" id="cd04692">
    <property type="entry name" value="NUDIX_Hydrolase"/>
    <property type="match status" value="1"/>
</dbReference>
<evidence type="ECO:0000256" key="1">
    <source>
        <dbReference type="ARBA" id="ARBA00022801"/>
    </source>
</evidence>
<dbReference type="InterPro" id="IPR020084">
    <property type="entry name" value="NUDIX_hydrolase_CS"/>
</dbReference>
<dbReference type="EMBL" id="JBHULH010000008">
    <property type="protein sequence ID" value="MFD2568338.1"/>
    <property type="molecule type" value="Genomic_DNA"/>
</dbReference>
<evidence type="ECO:0000259" key="2">
    <source>
        <dbReference type="PROSITE" id="PS51462"/>
    </source>
</evidence>